<comment type="subunit">
    <text evidence="9">Component of the Sec protein translocase complex. Heterotrimer consisting of SecY, SecE and SecG subunits. The heterotrimers can form oligomers, although 1 heterotrimer is thought to be able to translocate proteins. Interacts with the ribosome. Interacts with SecDF, and other proteins may be involved. Interacts with SecA.</text>
</comment>
<keyword evidence="11" id="KW-1185">Reference proteome</keyword>
<dbReference type="GO" id="GO:0065002">
    <property type="term" value="P:intracellular protein transmembrane transport"/>
    <property type="evidence" value="ECO:0007669"/>
    <property type="project" value="UniProtKB-UniRule"/>
</dbReference>
<evidence type="ECO:0000313" key="11">
    <source>
        <dbReference type="Proteomes" id="UP000286974"/>
    </source>
</evidence>
<keyword evidence="6 9" id="KW-1133">Transmembrane helix</keyword>
<dbReference type="EMBL" id="BEXA01000002">
    <property type="protein sequence ID" value="GAY72618.1"/>
    <property type="molecule type" value="Genomic_DNA"/>
</dbReference>
<dbReference type="PANTHER" id="PTHR33910:SF1">
    <property type="entry name" value="PROTEIN TRANSLOCASE SUBUNIT SECE"/>
    <property type="match status" value="1"/>
</dbReference>
<comment type="function">
    <text evidence="9">Essential subunit of the Sec protein translocation channel SecYEG. Clamps together the 2 halves of SecY. May contact the channel plug during translocation.</text>
</comment>
<dbReference type="GO" id="GO:0043952">
    <property type="term" value="P:protein transport by the Sec complex"/>
    <property type="evidence" value="ECO:0007669"/>
    <property type="project" value="UniProtKB-UniRule"/>
</dbReference>
<evidence type="ECO:0000256" key="5">
    <source>
        <dbReference type="ARBA" id="ARBA00022927"/>
    </source>
</evidence>
<reference evidence="10 11" key="1">
    <citation type="submission" date="2017-11" db="EMBL/GenBank/DDBJ databases">
        <title>Draft Genome Sequence of Lactobacillus curieae NBRC 111893 isolated from Koso, a Japanese sugar-Vegetable Fermented Beverage.</title>
        <authorList>
            <person name="Chiou T.Y."/>
            <person name="Oshima K."/>
            <person name="Suda W."/>
            <person name="Hattori M."/>
            <person name="Takahashi T."/>
        </authorList>
    </citation>
    <scope>NUCLEOTIDE SEQUENCE [LARGE SCALE GENOMIC DNA]</scope>
    <source>
        <strain evidence="10 11">NBRC111893</strain>
    </source>
</reference>
<protein>
    <recommendedName>
        <fullName evidence="9">Protein translocase subunit SecE</fullName>
    </recommendedName>
</protein>
<dbReference type="InterPro" id="IPR005807">
    <property type="entry name" value="SecE_bac"/>
</dbReference>
<comment type="caution">
    <text evidence="10">The sequence shown here is derived from an EMBL/GenBank/DDBJ whole genome shotgun (WGS) entry which is preliminary data.</text>
</comment>
<dbReference type="Proteomes" id="UP000286974">
    <property type="component" value="Unassembled WGS sequence"/>
</dbReference>
<keyword evidence="8 9" id="KW-0472">Membrane</keyword>
<keyword evidence="5 9" id="KW-0653">Protein transport</keyword>
<evidence type="ECO:0000256" key="8">
    <source>
        <dbReference type="ARBA" id="ARBA00023136"/>
    </source>
</evidence>
<dbReference type="Gene3D" id="1.20.5.1030">
    <property type="entry name" value="Preprotein translocase secy subunit"/>
    <property type="match status" value="1"/>
</dbReference>
<accession>A0A401FK06</accession>
<organism evidence="10 11">
    <name type="scientific">Lentilactobacillus kosonis</name>
    <dbReference type="NCBI Taxonomy" id="2810561"/>
    <lineage>
        <taxon>Bacteria</taxon>
        <taxon>Bacillati</taxon>
        <taxon>Bacillota</taxon>
        <taxon>Bacilli</taxon>
        <taxon>Lactobacillales</taxon>
        <taxon>Lactobacillaceae</taxon>
        <taxon>Lentilactobacillus</taxon>
    </lineage>
</organism>
<keyword evidence="4 9" id="KW-0812">Transmembrane</keyword>
<dbReference type="AlphaFoldDB" id="A0A401FK06"/>
<proteinExistence type="inferred from homology"/>
<keyword evidence="2 9" id="KW-0813">Transport</keyword>
<dbReference type="GO" id="GO:0008320">
    <property type="term" value="F:protein transmembrane transporter activity"/>
    <property type="evidence" value="ECO:0007669"/>
    <property type="project" value="UniProtKB-UniRule"/>
</dbReference>
<comment type="similarity">
    <text evidence="9">Belongs to the SecE/SEC61-gamma family.</text>
</comment>
<dbReference type="InterPro" id="IPR001901">
    <property type="entry name" value="Translocase_SecE/Sec61-g"/>
</dbReference>
<dbReference type="PANTHER" id="PTHR33910">
    <property type="entry name" value="PROTEIN TRANSLOCASE SUBUNIT SECE"/>
    <property type="match status" value="1"/>
</dbReference>
<evidence type="ECO:0000256" key="7">
    <source>
        <dbReference type="ARBA" id="ARBA00023010"/>
    </source>
</evidence>
<evidence type="ECO:0000256" key="1">
    <source>
        <dbReference type="ARBA" id="ARBA00004370"/>
    </source>
</evidence>
<keyword evidence="7 9" id="KW-0811">Translocation</keyword>
<dbReference type="NCBIfam" id="TIGR00964">
    <property type="entry name" value="secE_bact"/>
    <property type="match status" value="1"/>
</dbReference>
<dbReference type="GO" id="GO:0009306">
    <property type="term" value="P:protein secretion"/>
    <property type="evidence" value="ECO:0007669"/>
    <property type="project" value="UniProtKB-UniRule"/>
</dbReference>
<evidence type="ECO:0000256" key="6">
    <source>
        <dbReference type="ARBA" id="ARBA00022989"/>
    </source>
</evidence>
<dbReference type="HAMAP" id="MF_00422">
    <property type="entry name" value="SecE"/>
    <property type="match status" value="1"/>
</dbReference>
<evidence type="ECO:0000256" key="9">
    <source>
        <dbReference type="HAMAP-Rule" id="MF_00422"/>
    </source>
</evidence>
<evidence type="ECO:0000256" key="2">
    <source>
        <dbReference type="ARBA" id="ARBA00022448"/>
    </source>
</evidence>
<evidence type="ECO:0000256" key="3">
    <source>
        <dbReference type="ARBA" id="ARBA00022475"/>
    </source>
</evidence>
<gene>
    <name evidence="9" type="primary">secE</name>
    <name evidence="10" type="ORF">NBRC111893_764</name>
</gene>
<dbReference type="OrthoDB" id="9813233at2"/>
<name>A0A401FK06_9LACO</name>
<dbReference type="GO" id="GO:0005886">
    <property type="term" value="C:plasma membrane"/>
    <property type="evidence" value="ECO:0007669"/>
    <property type="project" value="UniProtKB-SubCell"/>
</dbReference>
<dbReference type="STRING" id="1138822.PL11_007640"/>
<keyword evidence="3 9" id="KW-1003">Cell membrane</keyword>
<feature type="transmembrane region" description="Helical" evidence="9">
    <location>
        <begin position="31"/>
        <end position="50"/>
    </location>
</feature>
<dbReference type="GO" id="GO:0006605">
    <property type="term" value="P:protein targeting"/>
    <property type="evidence" value="ECO:0007669"/>
    <property type="project" value="UniProtKB-UniRule"/>
</dbReference>
<dbReference type="Pfam" id="PF00584">
    <property type="entry name" value="SecE"/>
    <property type="match status" value="1"/>
</dbReference>
<dbReference type="RefSeq" id="WP_125007951.1">
    <property type="nucleotide sequence ID" value="NZ_BEXA01000002.1"/>
</dbReference>
<dbReference type="InterPro" id="IPR038379">
    <property type="entry name" value="SecE_sf"/>
</dbReference>
<evidence type="ECO:0000313" key="10">
    <source>
        <dbReference type="EMBL" id="GAY72618.1"/>
    </source>
</evidence>
<evidence type="ECO:0000256" key="4">
    <source>
        <dbReference type="ARBA" id="ARBA00022692"/>
    </source>
</evidence>
<comment type="subcellular location">
    <subcellularLocation>
        <location evidence="9">Cell membrane</location>
        <topology evidence="9">Single-pass membrane protein</topology>
    </subcellularLocation>
    <subcellularLocation>
        <location evidence="1">Membrane</location>
    </subcellularLocation>
</comment>
<sequence>MKLVNFFKSVVAEMKVVTWPNAKQTKDDTSTVVGTAIIMAIFLGIVDWLVQYGLQLLAK</sequence>